<evidence type="ECO:0000256" key="9">
    <source>
        <dbReference type="ARBA" id="ARBA00060548"/>
    </source>
</evidence>
<dbReference type="PANTHER" id="PTHR45790:SF3">
    <property type="entry name" value="S-ADENOSYL-L-METHIONINE-DEPENDENT UROPORPHYRINOGEN III METHYLTRANSFERASE, CHLOROPLASTIC"/>
    <property type="match status" value="1"/>
</dbReference>
<dbReference type="STRING" id="1123071.SAMN02745181_1473"/>
<dbReference type="CDD" id="cd11642">
    <property type="entry name" value="SUMT"/>
    <property type="match status" value="1"/>
</dbReference>
<dbReference type="InterPro" id="IPR014777">
    <property type="entry name" value="4pyrrole_Mease_sub1"/>
</dbReference>
<dbReference type="InterPro" id="IPR003043">
    <property type="entry name" value="Uropor_MeTrfase_CS"/>
</dbReference>
<keyword evidence="5 10" id="KW-0808">Transferase</keyword>
<keyword evidence="6" id="KW-0949">S-adenosyl-L-methionine</keyword>
<dbReference type="EMBL" id="FQYR01000003">
    <property type="protein sequence ID" value="SHJ21569.1"/>
    <property type="molecule type" value="Genomic_DNA"/>
</dbReference>
<dbReference type="InterPro" id="IPR003754">
    <property type="entry name" value="4pyrrol_synth_uPrphyn_synth"/>
</dbReference>
<dbReference type="Proteomes" id="UP000184510">
    <property type="component" value="Unassembled WGS sequence"/>
</dbReference>
<dbReference type="FunFam" id="3.30.950.10:FF:000001">
    <property type="entry name" value="Siroheme synthase"/>
    <property type="match status" value="1"/>
</dbReference>
<dbReference type="GO" id="GO:0032259">
    <property type="term" value="P:methylation"/>
    <property type="evidence" value="ECO:0007669"/>
    <property type="project" value="UniProtKB-KW"/>
</dbReference>
<dbReference type="Gene3D" id="3.40.50.10090">
    <property type="match status" value="2"/>
</dbReference>
<dbReference type="PROSITE" id="PS00840">
    <property type="entry name" value="SUMT_2"/>
    <property type="match status" value="1"/>
</dbReference>
<keyword evidence="7" id="KW-0627">Porphyrin biosynthesis</keyword>
<dbReference type="InterPro" id="IPR035996">
    <property type="entry name" value="4pyrrol_Methylase_sf"/>
</dbReference>
<dbReference type="GO" id="GO:0004851">
    <property type="term" value="F:uroporphyrin-III C-methyltransferase activity"/>
    <property type="evidence" value="ECO:0007669"/>
    <property type="project" value="UniProtKB-EC"/>
</dbReference>
<evidence type="ECO:0000256" key="5">
    <source>
        <dbReference type="ARBA" id="ARBA00022679"/>
    </source>
</evidence>
<sequence>MKSKGICYLVGAGPGDVGLVTLKAKECIEKADVLVYDALISPEFVRWTKEGCELIYVGKRADDHALTQDETNELIVQKAQEGKIVVRLKGGDPLIFGRGGEEAAKLADAGVRFEIVPGISSAIAGPAYAGIPVTHREHCSQLTIFTGHEDPTRGESRLDYEQLAKAPGTRVFLMGMRRLREICDELMKYGAAPETPIGLVRWATTGNQTSVDGTLATIADIAEEKNFKAPAVAVIGDVVKDRDKINWFEGRPLFGKKIVVTRTRSQASELSRQLEELGADVLEIPTIKIEHPDDKREFAECVGSAHTYDWLVFTSPNGVERFFEAFFSVYDDARSIGGVRIAAVGPGTAKKVNEYRLAVDLIPDKHVAEGLVEAFTEKESVENQTILWVRPQESRDTVVEGLTALGAIVDECIAYKTVPEFEDPTGAKERFEKEGADLVTFVSSSAAKHFFALSLPWPEGCKVASIGPITSATLNVIGKPADVEAEEHNIPGLVEAVVKSFSTEQG</sequence>
<reference evidence="13 14" key="1">
    <citation type="submission" date="2016-11" db="EMBL/GenBank/DDBJ databases">
        <authorList>
            <person name="Jaros S."/>
            <person name="Januszkiewicz K."/>
            <person name="Wedrychowicz H."/>
        </authorList>
    </citation>
    <scope>NUCLEOTIDE SEQUENCE [LARGE SCALE GENOMIC DNA]</scope>
    <source>
        <strain evidence="13 14">DSM 18772</strain>
    </source>
</reference>
<dbReference type="SUPFAM" id="SSF69618">
    <property type="entry name" value="HemD-like"/>
    <property type="match status" value="1"/>
</dbReference>
<dbReference type="EC" id="2.1.1.107" evidence="2"/>
<dbReference type="Gene3D" id="3.30.950.10">
    <property type="entry name" value="Methyltransferase, Cobalt-precorrin-4 Transmethylase, Domain 2"/>
    <property type="match status" value="1"/>
</dbReference>
<evidence type="ECO:0000256" key="6">
    <source>
        <dbReference type="ARBA" id="ARBA00022691"/>
    </source>
</evidence>
<evidence type="ECO:0000256" key="10">
    <source>
        <dbReference type="RuleBase" id="RU003960"/>
    </source>
</evidence>
<evidence type="ECO:0000259" key="12">
    <source>
        <dbReference type="Pfam" id="PF02602"/>
    </source>
</evidence>
<dbReference type="InterPro" id="IPR000878">
    <property type="entry name" value="4pyrrol_Mease"/>
</dbReference>
<dbReference type="PANTHER" id="PTHR45790">
    <property type="entry name" value="SIROHEME SYNTHASE-RELATED"/>
    <property type="match status" value="1"/>
</dbReference>
<evidence type="ECO:0000313" key="13">
    <source>
        <dbReference type="EMBL" id="SHJ21569.1"/>
    </source>
</evidence>
<evidence type="ECO:0000256" key="8">
    <source>
        <dbReference type="ARBA" id="ARBA00025705"/>
    </source>
</evidence>
<keyword evidence="14" id="KW-1185">Reference proteome</keyword>
<dbReference type="Pfam" id="PF02602">
    <property type="entry name" value="HEM4"/>
    <property type="match status" value="1"/>
</dbReference>
<dbReference type="OrthoDB" id="9815856at2"/>
<dbReference type="Gene3D" id="3.40.1010.10">
    <property type="entry name" value="Cobalt-precorrin-4 Transmethylase, Domain 1"/>
    <property type="match status" value="1"/>
</dbReference>
<dbReference type="GO" id="GO:0019354">
    <property type="term" value="P:siroheme biosynthetic process"/>
    <property type="evidence" value="ECO:0007669"/>
    <property type="project" value="InterPro"/>
</dbReference>
<comment type="similarity">
    <text evidence="1 10">Belongs to the precorrin methyltransferase family.</text>
</comment>
<evidence type="ECO:0000256" key="7">
    <source>
        <dbReference type="ARBA" id="ARBA00023244"/>
    </source>
</evidence>
<dbReference type="InterPro" id="IPR050161">
    <property type="entry name" value="Siro_Cobalamin_biosynth"/>
</dbReference>
<dbReference type="InterPro" id="IPR006366">
    <property type="entry name" value="CobA/CysG_C"/>
</dbReference>
<dbReference type="FunFam" id="3.40.1010.10:FF:000001">
    <property type="entry name" value="Siroheme synthase"/>
    <property type="match status" value="1"/>
</dbReference>
<name>A0A1M6HHJ3_9BACT</name>
<dbReference type="NCBIfam" id="NF004790">
    <property type="entry name" value="PRK06136.1"/>
    <property type="match status" value="1"/>
</dbReference>
<evidence type="ECO:0000256" key="4">
    <source>
        <dbReference type="ARBA" id="ARBA00022603"/>
    </source>
</evidence>
<dbReference type="AlphaFoldDB" id="A0A1M6HHJ3"/>
<comment type="pathway">
    <text evidence="9">Cofactor biosynthesis; adenosylcobalamin biosynthesis; precorrin-2 from uroporphyrinogen III: step 1/1.</text>
</comment>
<dbReference type="InParanoid" id="A0A1M6HHJ3"/>
<dbReference type="GO" id="GO:0009236">
    <property type="term" value="P:cobalamin biosynthetic process"/>
    <property type="evidence" value="ECO:0007669"/>
    <property type="project" value="UniProtKB-KW"/>
</dbReference>
<dbReference type="Pfam" id="PF00590">
    <property type="entry name" value="TP_methylase"/>
    <property type="match status" value="1"/>
</dbReference>
<dbReference type="InterPro" id="IPR014776">
    <property type="entry name" value="4pyrrole_Mease_sub2"/>
</dbReference>
<dbReference type="NCBIfam" id="TIGR01469">
    <property type="entry name" value="cobA_cysG_Cterm"/>
    <property type="match status" value="1"/>
</dbReference>
<evidence type="ECO:0000256" key="1">
    <source>
        <dbReference type="ARBA" id="ARBA00005879"/>
    </source>
</evidence>
<keyword evidence="3" id="KW-0169">Cobalamin biosynthesis</keyword>
<evidence type="ECO:0000259" key="11">
    <source>
        <dbReference type="Pfam" id="PF00590"/>
    </source>
</evidence>
<accession>A0A1M6HHJ3</accession>
<organism evidence="13 14">
    <name type="scientific">Rubritalea squalenifaciens DSM 18772</name>
    <dbReference type="NCBI Taxonomy" id="1123071"/>
    <lineage>
        <taxon>Bacteria</taxon>
        <taxon>Pseudomonadati</taxon>
        <taxon>Verrucomicrobiota</taxon>
        <taxon>Verrucomicrobiia</taxon>
        <taxon>Verrucomicrobiales</taxon>
        <taxon>Rubritaleaceae</taxon>
        <taxon>Rubritalea</taxon>
    </lineage>
</organism>
<dbReference type="CDD" id="cd06578">
    <property type="entry name" value="HemD"/>
    <property type="match status" value="1"/>
</dbReference>
<comment type="pathway">
    <text evidence="8">Porphyrin-containing compound metabolism; siroheme biosynthesis; precorrin-2 from uroporphyrinogen III: step 1/1.</text>
</comment>
<dbReference type="RefSeq" id="WP_143158836.1">
    <property type="nucleotide sequence ID" value="NZ_FQYR01000003.1"/>
</dbReference>
<evidence type="ECO:0000256" key="3">
    <source>
        <dbReference type="ARBA" id="ARBA00022573"/>
    </source>
</evidence>
<feature type="domain" description="Tetrapyrrole biosynthesis uroporphyrinogen III synthase" evidence="12">
    <location>
        <begin position="268"/>
        <end position="495"/>
    </location>
</feature>
<feature type="domain" description="Tetrapyrrole methylase" evidence="11">
    <location>
        <begin position="8"/>
        <end position="218"/>
    </location>
</feature>
<gene>
    <name evidence="13" type="ORF">SAMN02745181_1473</name>
</gene>
<keyword evidence="4 10" id="KW-0489">Methyltransferase</keyword>
<evidence type="ECO:0000256" key="2">
    <source>
        <dbReference type="ARBA" id="ARBA00012162"/>
    </source>
</evidence>
<protein>
    <recommendedName>
        <fullName evidence="2">uroporphyrinogen-III C-methyltransferase</fullName>
        <ecNumber evidence="2">2.1.1.107</ecNumber>
    </recommendedName>
</protein>
<evidence type="ECO:0000313" key="14">
    <source>
        <dbReference type="Proteomes" id="UP000184510"/>
    </source>
</evidence>
<dbReference type="InterPro" id="IPR036108">
    <property type="entry name" value="4pyrrol_syn_uPrphyn_synt_sf"/>
</dbReference>
<dbReference type="SUPFAM" id="SSF53790">
    <property type="entry name" value="Tetrapyrrole methylase"/>
    <property type="match status" value="1"/>
</dbReference>
<dbReference type="GO" id="GO:0004852">
    <property type="term" value="F:uroporphyrinogen-III synthase activity"/>
    <property type="evidence" value="ECO:0007669"/>
    <property type="project" value="InterPro"/>
</dbReference>
<dbReference type="PROSITE" id="PS00839">
    <property type="entry name" value="SUMT_1"/>
    <property type="match status" value="1"/>
</dbReference>
<proteinExistence type="inferred from homology"/>